<evidence type="ECO:0000313" key="2">
    <source>
        <dbReference type="EMBL" id="CRG88125.1"/>
    </source>
</evidence>
<dbReference type="EMBL" id="CVMT01000004">
    <property type="protein sequence ID" value="CRG88125.1"/>
    <property type="molecule type" value="Genomic_DNA"/>
</dbReference>
<evidence type="ECO:0000256" key="1">
    <source>
        <dbReference type="SAM" id="MobiDB-lite"/>
    </source>
</evidence>
<organism evidence="2 3">
    <name type="scientific">Talaromyces islandicus</name>
    <name type="common">Penicillium islandicum</name>
    <dbReference type="NCBI Taxonomy" id="28573"/>
    <lineage>
        <taxon>Eukaryota</taxon>
        <taxon>Fungi</taxon>
        <taxon>Dikarya</taxon>
        <taxon>Ascomycota</taxon>
        <taxon>Pezizomycotina</taxon>
        <taxon>Eurotiomycetes</taxon>
        <taxon>Eurotiomycetidae</taxon>
        <taxon>Eurotiales</taxon>
        <taxon>Trichocomaceae</taxon>
        <taxon>Talaromyces</taxon>
        <taxon>Talaromyces sect. Islandici</taxon>
    </lineage>
</organism>
<name>A0A0U1LXV7_TALIS</name>
<protein>
    <submittedName>
        <fullName evidence="2">Reticuline oxidase</fullName>
    </submittedName>
</protein>
<gene>
    <name evidence="2" type="ORF">PISL3812_05152</name>
</gene>
<dbReference type="AlphaFoldDB" id="A0A0U1LXV7"/>
<sequence>MPPEKAPQQPLSYDEDPNWFSPLPPLVDFGDAGPPNNSTVTTTQCIAHLKLLSVFADLRAAISTDDGLFGIYDSQAHQFVDEQSRNMALARIREKRWAVYTTRAAERYADWWHTCVLTSERAPCMQDIAETSSYKLITQPPTPVEWSSKSLPPLDVLMVWHAHMLNPRAYLEDCIRGGKMMFWSTGMPWELVNQAIDDKTLNYNPGHDAKEQFRKRTRHPWENLDEPPERAFSCLQCNAEVTAPWTRGEMGPKVESAFESCTGYADKSFEAWCSRCNGKLDHQALRAARFHKDAKAVQSKSYPMPGTYLGLEGLPKNALDLSLPNRMIQAAPTEIVGATDPRGPNRDMNRVRSLVETAMRNTHVMMVANGRGYVRLQKKQRIAIRRMMSHYWDNSSIFGLNLVGAVIRQGTFIQKMDDLDWIHSSTLQSTMTRLIKKYGVFFYIMAKNPDKMAVPTLDVDLAWHTHQLSPSRYFEYSVYQTKTYGVETFIDHDDKVDEGKLSEAFKWTSKQYQSATHGEVYSECTCWYCEATREMSHSVLSSSSRRARNMAQRLHDDPNVSSNPNNSPHISAHNAVRVSDAPSSYQRSTALHEMRLRNLRAKWERREQNRRNRSNSANNNDGDRNNYNANDPYIYAYPMVWGYPYAIPFYAPYMCNPGINADAYPCNPACMSVGATAYGSCAAGSCGGAVAAGSCGGGGGCAGGHAGGCGGGAGGGCGGGGGGGCGGGGGGGGGGGCGGGGGG</sequence>
<reference evidence="2 3" key="1">
    <citation type="submission" date="2015-04" db="EMBL/GenBank/DDBJ databases">
        <authorList>
            <person name="Syromyatnikov M.Y."/>
            <person name="Popov V.N."/>
        </authorList>
    </citation>
    <scope>NUCLEOTIDE SEQUENCE [LARGE SCALE GENOMIC DNA]</scope>
    <source>
        <strain evidence="2">WF-38-12</strain>
    </source>
</reference>
<dbReference type="Pfam" id="PF07173">
    <property type="entry name" value="GRDP-like"/>
    <property type="match status" value="1"/>
</dbReference>
<feature type="compositionally biased region" description="Low complexity" evidence="1">
    <location>
        <begin position="559"/>
        <end position="568"/>
    </location>
</feature>
<dbReference type="OrthoDB" id="2684236at2759"/>
<dbReference type="Proteomes" id="UP000054383">
    <property type="component" value="Unassembled WGS sequence"/>
</dbReference>
<dbReference type="PANTHER" id="PTHR34365">
    <property type="entry name" value="ENOLASE (DUF1399)"/>
    <property type="match status" value="1"/>
</dbReference>
<proteinExistence type="predicted"/>
<dbReference type="InterPro" id="IPR009836">
    <property type="entry name" value="GRDP-like"/>
</dbReference>
<evidence type="ECO:0000313" key="3">
    <source>
        <dbReference type="Proteomes" id="UP000054383"/>
    </source>
</evidence>
<keyword evidence="3" id="KW-1185">Reference proteome</keyword>
<feature type="region of interest" description="Disordered" evidence="1">
    <location>
        <begin position="555"/>
        <end position="590"/>
    </location>
</feature>
<dbReference type="PANTHER" id="PTHR34365:SF7">
    <property type="entry name" value="GLYCINE-RICH DOMAIN-CONTAINING PROTEIN 1"/>
    <property type="match status" value="1"/>
</dbReference>
<dbReference type="OMA" id="YCEAIRA"/>
<feature type="compositionally biased region" description="Low complexity" evidence="1">
    <location>
        <begin position="614"/>
        <end position="625"/>
    </location>
</feature>
<accession>A0A0U1LXV7</accession>
<feature type="region of interest" description="Disordered" evidence="1">
    <location>
        <begin position="602"/>
        <end position="625"/>
    </location>
</feature>
<dbReference type="STRING" id="28573.A0A0U1LXV7"/>